<comment type="caution">
    <text evidence="2">The sequence shown here is derived from an EMBL/GenBank/DDBJ whole genome shotgun (WGS) entry which is preliminary data.</text>
</comment>
<keyword evidence="1" id="KW-0812">Transmembrane</keyword>
<organism evidence="2 3">
    <name type="scientific">Dactylosporangium vinaceum</name>
    <dbReference type="NCBI Taxonomy" id="53362"/>
    <lineage>
        <taxon>Bacteria</taxon>
        <taxon>Bacillati</taxon>
        <taxon>Actinomycetota</taxon>
        <taxon>Actinomycetes</taxon>
        <taxon>Micromonosporales</taxon>
        <taxon>Micromonosporaceae</taxon>
        <taxon>Dactylosporangium</taxon>
    </lineage>
</organism>
<keyword evidence="1" id="KW-0472">Membrane</keyword>
<evidence type="ECO:0000313" key="3">
    <source>
        <dbReference type="Proteomes" id="UP001589608"/>
    </source>
</evidence>
<dbReference type="Pfam" id="PF06197">
    <property type="entry name" value="DUF998"/>
    <property type="match status" value="1"/>
</dbReference>
<feature type="transmembrane region" description="Helical" evidence="1">
    <location>
        <begin position="72"/>
        <end position="90"/>
    </location>
</feature>
<evidence type="ECO:0000313" key="2">
    <source>
        <dbReference type="EMBL" id="MFB9443894.1"/>
    </source>
</evidence>
<protein>
    <submittedName>
        <fullName evidence="2">DUF998 domain-containing protein</fullName>
    </submittedName>
</protein>
<sequence length="193" mass="19864">MINRWAAAGSAVVGSFGAVGLATAVAGSAPWRYVSESGVPGAPHAPLYQVSLVLLAGSLALLAVATRPVCGLIALSLALSSPLAALSGVVHCSPGCPLPPYESTTPQDLVHAAAAIGALLLCALAILLYWFRVRWIAWLGMLIAWPPLILSAVGVVFVGRSLFTGVMERAALVGVSAWVVVAAVRHARVREPQ</sequence>
<dbReference type="EMBL" id="JBHMCA010000023">
    <property type="protein sequence ID" value="MFB9443894.1"/>
    <property type="molecule type" value="Genomic_DNA"/>
</dbReference>
<feature type="transmembrane region" description="Helical" evidence="1">
    <location>
        <begin position="138"/>
        <end position="158"/>
    </location>
</feature>
<dbReference type="InterPro" id="IPR009339">
    <property type="entry name" value="DUF998"/>
</dbReference>
<dbReference type="Proteomes" id="UP001589608">
    <property type="component" value="Unassembled WGS sequence"/>
</dbReference>
<name>A0ABV5M4X6_9ACTN</name>
<keyword evidence="3" id="KW-1185">Reference proteome</keyword>
<keyword evidence="1" id="KW-1133">Transmembrane helix</keyword>
<accession>A0ABV5M4X6</accession>
<proteinExistence type="predicted"/>
<gene>
    <name evidence="2" type="ORF">ACFFTR_12455</name>
</gene>
<feature type="transmembrane region" description="Helical" evidence="1">
    <location>
        <begin position="48"/>
        <end position="65"/>
    </location>
</feature>
<dbReference type="RefSeq" id="WP_223099192.1">
    <property type="nucleotide sequence ID" value="NZ_CP061913.1"/>
</dbReference>
<reference evidence="2 3" key="1">
    <citation type="submission" date="2024-09" db="EMBL/GenBank/DDBJ databases">
        <authorList>
            <person name="Sun Q."/>
            <person name="Mori K."/>
        </authorList>
    </citation>
    <scope>NUCLEOTIDE SEQUENCE [LARGE SCALE GENOMIC DNA]</scope>
    <source>
        <strain evidence="2 3">JCM 3307</strain>
    </source>
</reference>
<evidence type="ECO:0000256" key="1">
    <source>
        <dbReference type="SAM" id="Phobius"/>
    </source>
</evidence>
<feature type="transmembrane region" description="Helical" evidence="1">
    <location>
        <begin position="110"/>
        <end position="131"/>
    </location>
</feature>
<feature type="transmembrane region" description="Helical" evidence="1">
    <location>
        <begin position="170"/>
        <end position="187"/>
    </location>
</feature>